<evidence type="ECO:0000256" key="1">
    <source>
        <dbReference type="SAM" id="Phobius"/>
    </source>
</evidence>
<reference evidence="2 3" key="2">
    <citation type="journal article" date="2013" name="Plant Cell Physiol.">
        <title>Rice Annotation Project Database (RAP-DB): an integrative and interactive database for rice genomics.</title>
        <authorList>
            <person name="Sakai H."/>
            <person name="Lee S.S."/>
            <person name="Tanaka T."/>
            <person name="Numa H."/>
            <person name="Kim J."/>
            <person name="Kawahara Y."/>
            <person name="Wakimoto H."/>
            <person name="Yang C.C."/>
            <person name="Iwamoto M."/>
            <person name="Abe T."/>
            <person name="Yamada Y."/>
            <person name="Muto A."/>
            <person name="Inokuchi H."/>
            <person name="Ikemura T."/>
            <person name="Matsumoto T."/>
            <person name="Sasaki T."/>
            <person name="Itoh T."/>
        </authorList>
    </citation>
    <scope>NUCLEOTIDE SEQUENCE [LARGE SCALE GENOMIC DNA]</scope>
    <source>
        <strain evidence="3">cv. Nipponbare</strain>
    </source>
</reference>
<sequence>MDQIVASARNATQAGKQFASSSSGQLARIEVLVTVGYLLVSVLVLSNSRRRHHGGALLRLLVWGAFMFNYPVISYTIGLMQ</sequence>
<keyword evidence="1" id="KW-0812">Transmembrane</keyword>
<proteinExistence type="predicted"/>
<dbReference type="EMBL" id="AP014957">
    <property type="protein sequence ID" value="BAS70341.1"/>
    <property type="molecule type" value="Genomic_DNA"/>
</dbReference>
<reference evidence="2 3" key="3">
    <citation type="journal article" date="2013" name="Rice">
        <title>Improvement of the Oryza sativa Nipponbare reference genome using next generation sequence and optical map data.</title>
        <authorList>
            <person name="Kawahara Y."/>
            <person name="de la Bastide M."/>
            <person name="Hamilton J.P."/>
            <person name="Kanamori H."/>
            <person name="McCombie W.R."/>
            <person name="Ouyang S."/>
            <person name="Schwartz D.C."/>
            <person name="Tanaka T."/>
            <person name="Wu J."/>
            <person name="Zhou S."/>
            <person name="Childs K.L."/>
            <person name="Davidson R.M."/>
            <person name="Lin H."/>
            <person name="Quesada-Ocampo L."/>
            <person name="Vaillancourt B."/>
            <person name="Sakai H."/>
            <person name="Lee S.S."/>
            <person name="Kim J."/>
            <person name="Numa H."/>
            <person name="Itoh T."/>
            <person name="Buell C.R."/>
            <person name="Matsumoto T."/>
        </authorList>
    </citation>
    <scope>NUCLEOTIDE SEQUENCE [LARGE SCALE GENOMIC DNA]</scope>
    <source>
        <strain evidence="3">cv. Nipponbare</strain>
    </source>
</reference>
<evidence type="ECO:0000313" key="3">
    <source>
        <dbReference type="Proteomes" id="UP000059680"/>
    </source>
</evidence>
<keyword evidence="1" id="KW-0472">Membrane</keyword>
<reference evidence="3" key="1">
    <citation type="journal article" date="2005" name="Nature">
        <title>The map-based sequence of the rice genome.</title>
        <authorList>
            <consortium name="International rice genome sequencing project (IRGSP)"/>
            <person name="Matsumoto T."/>
            <person name="Wu J."/>
            <person name="Kanamori H."/>
            <person name="Katayose Y."/>
            <person name="Fujisawa M."/>
            <person name="Namiki N."/>
            <person name="Mizuno H."/>
            <person name="Yamamoto K."/>
            <person name="Antonio B.A."/>
            <person name="Baba T."/>
            <person name="Sakata K."/>
            <person name="Nagamura Y."/>
            <person name="Aoki H."/>
            <person name="Arikawa K."/>
            <person name="Arita K."/>
            <person name="Bito T."/>
            <person name="Chiden Y."/>
            <person name="Fujitsuka N."/>
            <person name="Fukunaka R."/>
            <person name="Hamada M."/>
            <person name="Harada C."/>
            <person name="Hayashi A."/>
            <person name="Hijishita S."/>
            <person name="Honda M."/>
            <person name="Hosokawa S."/>
            <person name="Ichikawa Y."/>
            <person name="Idonuma A."/>
            <person name="Iijima M."/>
            <person name="Ikeda M."/>
            <person name="Ikeno M."/>
            <person name="Ito K."/>
            <person name="Ito S."/>
            <person name="Ito T."/>
            <person name="Ito Y."/>
            <person name="Ito Y."/>
            <person name="Iwabuchi A."/>
            <person name="Kamiya K."/>
            <person name="Karasawa W."/>
            <person name="Kurita K."/>
            <person name="Katagiri S."/>
            <person name="Kikuta A."/>
            <person name="Kobayashi H."/>
            <person name="Kobayashi N."/>
            <person name="Machita K."/>
            <person name="Maehara T."/>
            <person name="Masukawa M."/>
            <person name="Mizubayashi T."/>
            <person name="Mukai Y."/>
            <person name="Nagasaki H."/>
            <person name="Nagata Y."/>
            <person name="Naito S."/>
            <person name="Nakashima M."/>
            <person name="Nakama Y."/>
            <person name="Nakamichi Y."/>
            <person name="Nakamura M."/>
            <person name="Meguro A."/>
            <person name="Negishi M."/>
            <person name="Ohta I."/>
            <person name="Ohta T."/>
            <person name="Okamoto M."/>
            <person name="Ono N."/>
            <person name="Saji S."/>
            <person name="Sakaguchi M."/>
            <person name="Sakai K."/>
            <person name="Shibata M."/>
            <person name="Shimokawa T."/>
            <person name="Song J."/>
            <person name="Takazaki Y."/>
            <person name="Terasawa K."/>
            <person name="Tsugane M."/>
            <person name="Tsuji K."/>
            <person name="Ueda S."/>
            <person name="Waki K."/>
            <person name="Yamagata H."/>
            <person name="Yamamoto M."/>
            <person name="Yamamoto S."/>
            <person name="Yamane H."/>
            <person name="Yoshiki S."/>
            <person name="Yoshihara R."/>
            <person name="Yukawa K."/>
            <person name="Zhong H."/>
            <person name="Yano M."/>
            <person name="Yuan Q."/>
            <person name="Ouyang S."/>
            <person name="Liu J."/>
            <person name="Jones K.M."/>
            <person name="Gansberger K."/>
            <person name="Moffat K."/>
            <person name="Hill J."/>
            <person name="Bera J."/>
            <person name="Fadrosh D."/>
            <person name="Jin S."/>
            <person name="Johri S."/>
            <person name="Kim M."/>
            <person name="Overton L."/>
            <person name="Reardon M."/>
            <person name="Tsitrin T."/>
            <person name="Vuong H."/>
            <person name="Weaver B."/>
            <person name="Ciecko A."/>
            <person name="Tallon L."/>
            <person name="Jackson J."/>
            <person name="Pai G."/>
            <person name="Aken S.V."/>
            <person name="Utterback T."/>
            <person name="Reidmuller S."/>
            <person name="Feldblyum T."/>
            <person name="Hsiao J."/>
            <person name="Zismann V."/>
            <person name="Iobst S."/>
            <person name="de Vazeille A.R."/>
            <person name="Buell C.R."/>
            <person name="Ying K."/>
            <person name="Li Y."/>
            <person name="Lu T."/>
            <person name="Huang Y."/>
            <person name="Zhao Q."/>
            <person name="Feng Q."/>
            <person name="Zhang L."/>
            <person name="Zhu J."/>
            <person name="Weng Q."/>
            <person name="Mu J."/>
            <person name="Lu Y."/>
            <person name="Fan D."/>
            <person name="Liu Y."/>
            <person name="Guan J."/>
            <person name="Zhang Y."/>
            <person name="Yu S."/>
            <person name="Liu X."/>
            <person name="Zhang Y."/>
            <person name="Hong G."/>
            <person name="Han B."/>
            <person name="Choisne N."/>
            <person name="Demange N."/>
            <person name="Orjeda G."/>
            <person name="Samain S."/>
            <person name="Cattolico L."/>
            <person name="Pelletier E."/>
            <person name="Couloux A."/>
            <person name="Segurens B."/>
            <person name="Wincker P."/>
            <person name="D'Hont A."/>
            <person name="Scarpelli C."/>
            <person name="Weissenbach J."/>
            <person name="Salanoubat M."/>
            <person name="Quetier F."/>
            <person name="Yu Y."/>
            <person name="Kim H.R."/>
            <person name="Rambo T."/>
            <person name="Currie J."/>
            <person name="Collura K."/>
            <person name="Luo M."/>
            <person name="Yang T."/>
            <person name="Ammiraju J.S.S."/>
            <person name="Engler F."/>
            <person name="Soderlund C."/>
            <person name="Wing R.A."/>
            <person name="Palmer L.E."/>
            <person name="de la Bastide M."/>
            <person name="Spiegel L."/>
            <person name="Nascimento L."/>
            <person name="Zutavern T."/>
            <person name="O'Shaughnessy A."/>
            <person name="Dike S."/>
            <person name="Dedhia N."/>
            <person name="Preston R."/>
            <person name="Balija V."/>
            <person name="McCombie W.R."/>
            <person name="Chow T."/>
            <person name="Chen H."/>
            <person name="Chung M."/>
            <person name="Chen C."/>
            <person name="Shaw J."/>
            <person name="Wu H."/>
            <person name="Hsiao K."/>
            <person name="Chao Y."/>
            <person name="Chu M."/>
            <person name="Cheng C."/>
            <person name="Hour A."/>
            <person name="Lee P."/>
            <person name="Lin S."/>
            <person name="Lin Y."/>
            <person name="Liou J."/>
            <person name="Liu S."/>
            <person name="Hsing Y."/>
            <person name="Raghuvanshi S."/>
            <person name="Mohanty A."/>
            <person name="Bharti A.K."/>
            <person name="Gaur A."/>
            <person name="Gupta V."/>
            <person name="Kumar D."/>
            <person name="Ravi V."/>
            <person name="Vij S."/>
            <person name="Kapur A."/>
            <person name="Khurana P."/>
            <person name="Khurana P."/>
            <person name="Khurana J.P."/>
            <person name="Tyagi A.K."/>
            <person name="Gaikwad K."/>
            <person name="Singh A."/>
            <person name="Dalal V."/>
            <person name="Srivastava S."/>
            <person name="Dixit A."/>
            <person name="Pal A.K."/>
            <person name="Ghazi I.A."/>
            <person name="Yadav M."/>
            <person name="Pandit A."/>
            <person name="Bhargava A."/>
            <person name="Sureshbabu K."/>
            <person name="Batra K."/>
            <person name="Sharma T.R."/>
            <person name="Mohapatra T."/>
            <person name="Singh N.K."/>
            <person name="Messing J."/>
            <person name="Nelson A.B."/>
            <person name="Fuks G."/>
            <person name="Kavchok S."/>
            <person name="Keizer G."/>
            <person name="Linton E."/>
            <person name="Llaca V."/>
            <person name="Song R."/>
            <person name="Tanyolac B."/>
            <person name="Young S."/>
            <person name="Ho-Il K."/>
            <person name="Hahn J.H."/>
            <person name="Sangsakoo G."/>
            <person name="Vanavichit A."/>
            <person name="de Mattos Luiz.A.T."/>
            <person name="Zimmer P.D."/>
            <person name="Malone G."/>
            <person name="Dellagostin O."/>
            <person name="de Oliveira A.C."/>
            <person name="Bevan M."/>
            <person name="Bancroft I."/>
            <person name="Minx P."/>
            <person name="Cordum H."/>
            <person name="Wilson R."/>
            <person name="Cheng Z."/>
            <person name="Jin W."/>
            <person name="Jiang J."/>
            <person name="Leong S.A."/>
            <person name="Iwama H."/>
            <person name="Gojobori T."/>
            <person name="Itoh T."/>
            <person name="Niimura Y."/>
            <person name="Fujii Y."/>
            <person name="Habara T."/>
            <person name="Sakai H."/>
            <person name="Sato Y."/>
            <person name="Wilson G."/>
            <person name="Kumar K."/>
            <person name="McCouch S."/>
            <person name="Juretic N."/>
            <person name="Hoen D."/>
            <person name="Wright S."/>
            <person name="Bruskiewich R."/>
            <person name="Bureau T."/>
            <person name="Miyao A."/>
            <person name="Hirochika H."/>
            <person name="Nishikawa T."/>
            <person name="Kadowaki K."/>
            <person name="Sugiura M."/>
            <person name="Burr B."/>
            <person name="Sasaki T."/>
        </authorList>
    </citation>
    <scope>NUCLEOTIDE SEQUENCE [LARGE SCALE GENOMIC DNA]</scope>
    <source>
        <strain evidence="3">cv. Nipponbare</strain>
    </source>
</reference>
<dbReference type="InParanoid" id="A0A0P0UY21"/>
<gene>
    <name evidence="2" type="ordered locus">Os01g0143501</name>
    <name evidence="2" type="ORF">OSNPB_010143501</name>
</gene>
<name>A0A0P0UY21_ORYSJ</name>
<accession>A0A0P0UY21</accession>
<feature type="transmembrane region" description="Helical" evidence="1">
    <location>
        <begin position="26"/>
        <end position="45"/>
    </location>
</feature>
<dbReference type="AlphaFoldDB" id="A0A0P0UY21"/>
<organism evidence="2 3">
    <name type="scientific">Oryza sativa subsp. japonica</name>
    <name type="common">Rice</name>
    <dbReference type="NCBI Taxonomy" id="39947"/>
    <lineage>
        <taxon>Eukaryota</taxon>
        <taxon>Viridiplantae</taxon>
        <taxon>Streptophyta</taxon>
        <taxon>Embryophyta</taxon>
        <taxon>Tracheophyta</taxon>
        <taxon>Spermatophyta</taxon>
        <taxon>Magnoliopsida</taxon>
        <taxon>Liliopsida</taxon>
        <taxon>Poales</taxon>
        <taxon>Poaceae</taxon>
        <taxon>BOP clade</taxon>
        <taxon>Oryzoideae</taxon>
        <taxon>Oryzeae</taxon>
        <taxon>Oryzinae</taxon>
        <taxon>Oryza</taxon>
        <taxon>Oryza sativa</taxon>
    </lineage>
</organism>
<evidence type="ECO:0000313" key="2">
    <source>
        <dbReference type="EMBL" id="BAS70341.1"/>
    </source>
</evidence>
<keyword evidence="1" id="KW-1133">Transmembrane helix</keyword>
<dbReference type="PaxDb" id="39947-A0A0P0UY21"/>
<feature type="transmembrane region" description="Helical" evidence="1">
    <location>
        <begin position="57"/>
        <end position="77"/>
    </location>
</feature>
<dbReference type="STRING" id="39947.A0A0P0UY21"/>
<dbReference type="Proteomes" id="UP000059680">
    <property type="component" value="Chromosome 1"/>
</dbReference>
<protein>
    <submittedName>
        <fullName evidence="2">Os01g0143501 protein</fullName>
    </submittedName>
</protein>
<keyword evidence="3" id="KW-1185">Reference proteome</keyword>